<keyword evidence="2" id="KW-0808">Transferase</keyword>
<dbReference type="EMBL" id="FPAJ01000004">
    <property type="protein sequence ID" value="SFS95544.1"/>
    <property type="molecule type" value="Genomic_DNA"/>
</dbReference>
<evidence type="ECO:0000313" key="3">
    <source>
        <dbReference type="Proteomes" id="UP000199239"/>
    </source>
</evidence>
<gene>
    <name evidence="2" type="ORF">SAMN04488040_2455</name>
</gene>
<dbReference type="PROSITE" id="PS51186">
    <property type="entry name" value="GNAT"/>
    <property type="match status" value="1"/>
</dbReference>
<dbReference type="GO" id="GO:1990189">
    <property type="term" value="F:protein N-terminal-serine acetyltransferase activity"/>
    <property type="evidence" value="ECO:0007669"/>
    <property type="project" value="TreeGrafter"/>
</dbReference>
<reference evidence="3" key="1">
    <citation type="submission" date="2016-10" db="EMBL/GenBank/DDBJ databases">
        <authorList>
            <person name="Varghese N."/>
            <person name="Submissions S."/>
        </authorList>
    </citation>
    <scope>NUCLEOTIDE SEQUENCE [LARGE SCALE GENOMIC DNA]</scope>
    <source>
        <strain evidence="3">DSM 23422</strain>
    </source>
</reference>
<sequence>MGSVGPNVTLMNDNVPNSAPLGFAVPDFTSPPLPPRKGMVGEYVKLEPLTAHTHAAVLFNAFEGQDQLWHYMYDGPFSSASQFHRWARETETHDDPFFYAIKNLETGRWEGVASYLRIAPDAGSIEVGSITFSPALQRTRAATEAMYLMMAWAFEAGYRRYEWKCNVLNMPSRRAAQRLGFSYEGIFRQAAVVKGRNRDTAWFAAIDTEWPGLKEAFGTWLAPANFTADGQQRESLSDLTRLVRVASDPAI</sequence>
<proteinExistence type="predicted"/>
<dbReference type="Pfam" id="PF13302">
    <property type="entry name" value="Acetyltransf_3"/>
    <property type="match status" value="1"/>
</dbReference>
<dbReference type="InterPro" id="IPR016181">
    <property type="entry name" value="Acyl_CoA_acyltransferase"/>
</dbReference>
<dbReference type="SUPFAM" id="SSF55729">
    <property type="entry name" value="Acyl-CoA N-acyltransferases (Nat)"/>
    <property type="match status" value="1"/>
</dbReference>
<dbReference type="GO" id="GO:0008999">
    <property type="term" value="F:protein-N-terminal-alanine acetyltransferase activity"/>
    <property type="evidence" value="ECO:0007669"/>
    <property type="project" value="TreeGrafter"/>
</dbReference>
<dbReference type="Gene3D" id="3.40.630.30">
    <property type="match status" value="1"/>
</dbReference>
<name>A0A1I6U2D4_9RHOB</name>
<evidence type="ECO:0000259" key="1">
    <source>
        <dbReference type="PROSITE" id="PS51186"/>
    </source>
</evidence>
<dbReference type="FunFam" id="3.40.630.30:FF:000047">
    <property type="entry name" value="Acetyltransferase, GNAT family"/>
    <property type="match status" value="1"/>
</dbReference>
<dbReference type="InterPro" id="IPR051908">
    <property type="entry name" value="Ribosomal_N-acetyltransferase"/>
</dbReference>
<organism evidence="2 3">
    <name type="scientific">Sulfitobacter marinus</name>
    <dbReference type="NCBI Taxonomy" id="394264"/>
    <lineage>
        <taxon>Bacteria</taxon>
        <taxon>Pseudomonadati</taxon>
        <taxon>Pseudomonadota</taxon>
        <taxon>Alphaproteobacteria</taxon>
        <taxon>Rhodobacterales</taxon>
        <taxon>Roseobacteraceae</taxon>
        <taxon>Sulfitobacter</taxon>
    </lineage>
</organism>
<dbReference type="GO" id="GO:0005737">
    <property type="term" value="C:cytoplasm"/>
    <property type="evidence" value="ECO:0007669"/>
    <property type="project" value="TreeGrafter"/>
</dbReference>
<evidence type="ECO:0000313" key="2">
    <source>
        <dbReference type="EMBL" id="SFS95544.1"/>
    </source>
</evidence>
<dbReference type="AlphaFoldDB" id="A0A1I6U2D4"/>
<feature type="domain" description="N-acetyltransferase" evidence="1">
    <location>
        <begin position="56"/>
        <end position="199"/>
    </location>
</feature>
<protein>
    <submittedName>
        <fullName evidence="2">Protein N-acetyltransferase, RimJ/RimL family</fullName>
    </submittedName>
</protein>
<accession>A0A1I6U2D4</accession>
<dbReference type="Proteomes" id="UP000199239">
    <property type="component" value="Unassembled WGS sequence"/>
</dbReference>
<dbReference type="InterPro" id="IPR000182">
    <property type="entry name" value="GNAT_dom"/>
</dbReference>
<dbReference type="PANTHER" id="PTHR43441:SF2">
    <property type="entry name" value="FAMILY ACETYLTRANSFERASE, PUTATIVE (AFU_ORTHOLOGUE AFUA_7G00850)-RELATED"/>
    <property type="match status" value="1"/>
</dbReference>
<dbReference type="STRING" id="394264.SAMN04488040_2455"/>
<dbReference type="PANTHER" id="PTHR43441">
    <property type="entry name" value="RIBOSOMAL-PROTEIN-SERINE ACETYLTRANSFERASE"/>
    <property type="match status" value="1"/>
</dbReference>
<keyword evidence="3" id="KW-1185">Reference proteome</keyword>